<dbReference type="PANTHER" id="PTHR11505">
    <property type="entry name" value="L1 TRANSPOSABLE ELEMENT-RELATED"/>
    <property type="match status" value="1"/>
</dbReference>
<organism evidence="3 4">
    <name type="scientific">Haemaphysalis longicornis</name>
    <name type="common">Bush tick</name>
    <dbReference type="NCBI Taxonomy" id="44386"/>
    <lineage>
        <taxon>Eukaryota</taxon>
        <taxon>Metazoa</taxon>
        <taxon>Ecdysozoa</taxon>
        <taxon>Arthropoda</taxon>
        <taxon>Chelicerata</taxon>
        <taxon>Arachnida</taxon>
        <taxon>Acari</taxon>
        <taxon>Parasitiformes</taxon>
        <taxon>Ixodida</taxon>
        <taxon>Ixodoidea</taxon>
        <taxon>Ixodidae</taxon>
        <taxon>Haemaphysalinae</taxon>
        <taxon>Haemaphysalis</taxon>
    </lineage>
</organism>
<dbReference type="VEuPathDB" id="VectorBase:HLOH_057487"/>
<dbReference type="InterPro" id="IPR004244">
    <property type="entry name" value="Transposase_22"/>
</dbReference>
<dbReference type="InterPro" id="IPR057251">
    <property type="entry name" value="FP_C"/>
</dbReference>
<dbReference type="Proteomes" id="UP000821853">
    <property type="component" value="Chromosome 8"/>
</dbReference>
<dbReference type="OMA" id="TIMNNDI"/>
<dbReference type="EMBL" id="JABSTR010000010">
    <property type="protein sequence ID" value="KAH9379532.1"/>
    <property type="molecule type" value="Genomic_DNA"/>
</dbReference>
<keyword evidence="1" id="KW-0175">Coiled coil</keyword>
<dbReference type="OrthoDB" id="6509377at2759"/>
<evidence type="ECO:0000313" key="4">
    <source>
        <dbReference type="Proteomes" id="UP000821853"/>
    </source>
</evidence>
<sequence length="241" mass="27476">MTDKAPSTVKELAKMLQDLTTKFGKLDTDVQEVKKSITFVSDSFDAFKTTSESVCTDVQSLRKDHESLKTENNELKKELAAAKADIIELKQYSRQNNVEIKGMPFDPNERLEDTVQTLGTKLNIELHSSEIDVVHRVPSKDKEKPNIIVRFVSRSSLSKVLEAARKKRLTAINFGFTEDTPIYVNEHLCVEKKVLLGRAIHLRKERGWKFSWVKEGKILVRKTENSPVIHIARETDLAKIV</sequence>
<evidence type="ECO:0000256" key="1">
    <source>
        <dbReference type="SAM" id="Coils"/>
    </source>
</evidence>
<evidence type="ECO:0000313" key="3">
    <source>
        <dbReference type="EMBL" id="KAH9379532.1"/>
    </source>
</evidence>
<comment type="caution">
    <text evidence="3">The sequence shown here is derived from an EMBL/GenBank/DDBJ whole genome shotgun (WGS) entry which is preliminary data.</text>
</comment>
<feature type="coiled-coil region" evidence="1">
    <location>
        <begin position="58"/>
        <end position="92"/>
    </location>
</feature>
<dbReference type="Gene3D" id="1.20.1480.30">
    <property type="entry name" value="Designed four-helix bundle protein"/>
    <property type="match status" value="1"/>
</dbReference>
<feature type="domain" description="FP protein C-terminal" evidence="2">
    <location>
        <begin position="191"/>
        <end position="241"/>
    </location>
</feature>
<gene>
    <name evidence="3" type="ORF">HPB48_022538</name>
</gene>
<dbReference type="AlphaFoldDB" id="A0A9J6GYS5"/>
<accession>A0A9J6GYS5</accession>
<proteinExistence type="predicted"/>
<name>A0A9J6GYS5_HAELO</name>
<keyword evidence="4" id="KW-1185">Reference proteome</keyword>
<protein>
    <recommendedName>
        <fullName evidence="2">FP protein C-terminal domain-containing protein</fullName>
    </recommendedName>
</protein>
<dbReference type="Pfam" id="PF25298">
    <property type="entry name" value="Baculo_FP_2nd"/>
    <property type="match status" value="1"/>
</dbReference>
<evidence type="ECO:0000259" key="2">
    <source>
        <dbReference type="Pfam" id="PF25298"/>
    </source>
</evidence>
<reference evidence="3 4" key="1">
    <citation type="journal article" date="2020" name="Cell">
        <title>Large-Scale Comparative Analyses of Tick Genomes Elucidate Their Genetic Diversity and Vector Capacities.</title>
        <authorList>
            <consortium name="Tick Genome and Microbiome Consortium (TIGMIC)"/>
            <person name="Jia N."/>
            <person name="Wang J."/>
            <person name="Shi W."/>
            <person name="Du L."/>
            <person name="Sun Y."/>
            <person name="Zhan W."/>
            <person name="Jiang J.F."/>
            <person name="Wang Q."/>
            <person name="Zhang B."/>
            <person name="Ji P."/>
            <person name="Bell-Sakyi L."/>
            <person name="Cui X.M."/>
            <person name="Yuan T.T."/>
            <person name="Jiang B.G."/>
            <person name="Yang W.F."/>
            <person name="Lam T.T."/>
            <person name="Chang Q.C."/>
            <person name="Ding S.J."/>
            <person name="Wang X.J."/>
            <person name="Zhu J.G."/>
            <person name="Ruan X.D."/>
            <person name="Zhao L."/>
            <person name="Wei J.T."/>
            <person name="Ye R.Z."/>
            <person name="Que T.C."/>
            <person name="Du C.H."/>
            <person name="Zhou Y.H."/>
            <person name="Cheng J.X."/>
            <person name="Dai P.F."/>
            <person name="Guo W.B."/>
            <person name="Han X.H."/>
            <person name="Huang E.J."/>
            <person name="Li L.F."/>
            <person name="Wei W."/>
            <person name="Gao Y.C."/>
            <person name="Liu J.Z."/>
            <person name="Shao H.Z."/>
            <person name="Wang X."/>
            <person name="Wang C.C."/>
            <person name="Yang T.C."/>
            <person name="Huo Q.B."/>
            <person name="Li W."/>
            <person name="Chen H.Y."/>
            <person name="Chen S.E."/>
            <person name="Zhou L.G."/>
            <person name="Ni X.B."/>
            <person name="Tian J.H."/>
            <person name="Sheng Y."/>
            <person name="Liu T."/>
            <person name="Pan Y.S."/>
            <person name="Xia L.Y."/>
            <person name="Li J."/>
            <person name="Zhao F."/>
            <person name="Cao W.C."/>
        </authorList>
    </citation>
    <scope>NUCLEOTIDE SEQUENCE [LARGE SCALE GENOMIC DNA]</scope>
    <source>
        <strain evidence="3">HaeL-2018</strain>
    </source>
</reference>
<dbReference type="Gene3D" id="3.30.70.1820">
    <property type="entry name" value="L1 transposable element, RRM domain"/>
    <property type="match status" value="1"/>
</dbReference>